<organism evidence="1 2">
    <name type="scientific">Sandaracinomonas limnophila</name>
    <dbReference type="NCBI Taxonomy" id="1862386"/>
    <lineage>
        <taxon>Bacteria</taxon>
        <taxon>Pseudomonadati</taxon>
        <taxon>Bacteroidota</taxon>
        <taxon>Cytophagia</taxon>
        <taxon>Cytophagales</taxon>
        <taxon>Flectobacillaceae</taxon>
        <taxon>Sandaracinomonas</taxon>
    </lineage>
</organism>
<dbReference type="OrthoDB" id="1005072at2"/>
<protein>
    <submittedName>
        <fullName evidence="1">DUF2851 family protein</fullName>
    </submittedName>
</protein>
<gene>
    <name evidence="1" type="ORF">EOJ36_07230</name>
</gene>
<evidence type="ECO:0000313" key="1">
    <source>
        <dbReference type="EMBL" id="RVU24796.1"/>
    </source>
</evidence>
<dbReference type="AlphaFoldDB" id="A0A437PRC3"/>
<keyword evidence="2" id="KW-1185">Reference proteome</keyword>
<proteinExistence type="predicted"/>
<dbReference type="Pfam" id="PF11013">
    <property type="entry name" value="DUF2851"/>
    <property type="match status" value="1"/>
</dbReference>
<evidence type="ECO:0000313" key="2">
    <source>
        <dbReference type="Proteomes" id="UP000282832"/>
    </source>
</evidence>
<comment type="caution">
    <text evidence="1">The sequence shown here is derived from an EMBL/GenBank/DDBJ whole genome shotgun (WGS) entry which is preliminary data.</text>
</comment>
<accession>A0A437PRC3</accession>
<dbReference type="InterPro" id="IPR021272">
    <property type="entry name" value="DUF2851"/>
</dbReference>
<dbReference type="EMBL" id="SACY01000003">
    <property type="protein sequence ID" value="RVU24796.1"/>
    <property type="molecule type" value="Genomic_DNA"/>
</dbReference>
<reference evidence="1 2" key="1">
    <citation type="submission" date="2019-01" db="EMBL/GenBank/DDBJ databases">
        <authorList>
            <person name="Chen W.-M."/>
        </authorList>
    </citation>
    <scope>NUCLEOTIDE SEQUENCE [LARGE SCALE GENOMIC DNA]</scope>
    <source>
        <strain evidence="1 2">FSY-15</strain>
    </source>
</reference>
<dbReference type="RefSeq" id="WP_127803846.1">
    <property type="nucleotide sequence ID" value="NZ_SACY01000003.1"/>
</dbReference>
<sequence>MNEELLYKIWQGKKILELPLTTQSGESIQILNAGSRNLYSGPDFLEAKIRLDNTEWQGSVEIHVKASDWNLHKHQTDQAYLNVILHVVWENDQDIFDEIGYKIPCLCLKKFIANPNDFISNSNSSFICLQLLADVPFKYLEVMKENCLQKRLAEKTSGVQKLWESNQKNWEETLYQTLAKAMGFQQNAEPMLRLAQSIPLSLIYKYRDSNLRIQALFFGMADLIELFPEKHLIEKLQNEFNFLKIKHQLSDNFINKSHWKYFKLRPHNYPNIRIFELGKLLQNNVNLLSFFLDIQELKSLKIFFEVHSKNKSKPFGEQAFKSILLNAIIPILLLYGKHKGNMSYEKRAMDWLNQLKPEEHFIDKEFTKIGFPPKNAADSQAFIFWWKNYCQLERCLQCEVGKFLFSKS</sequence>
<dbReference type="Proteomes" id="UP000282832">
    <property type="component" value="Unassembled WGS sequence"/>
</dbReference>
<name>A0A437PRC3_9BACT</name>